<dbReference type="InterPro" id="IPR029052">
    <property type="entry name" value="Metallo-depent_PP-like"/>
</dbReference>
<comment type="caution">
    <text evidence="4">The sequence shown here is derived from an EMBL/GenBank/DDBJ whole genome shotgun (WGS) entry which is preliminary data.</text>
</comment>
<keyword evidence="5" id="KW-1185">Reference proteome</keyword>
<dbReference type="RefSeq" id="WP_420164919.1">
    <property type="nucleotide sequence ID" value="NZ_JBDLNV010000004.1"/>
</dbReference>
<reference evidence="4 5" key="1">
    <citation type="submission" date="2023-11" db="EMBL/GenBank/DDBJ databases">
        <authorList>
            <person name="Val-Calvo J."/>
            <person name="Scortti M."/>
            <person name="Vazquez-Boland J."/>
        </authorList>
    </citation>
    <scope>NUCLEOTIDE SEQUENCE [LARGE SCALE GENOMIC DNA]</scope>
    <source>
        <strain evidence="4 5">PAM 2766</strain>
    </source>
</reference>
<feature type="domain" description="GH29D-like beta-sandwich" evidence="3">
    <location>
        <begin position="56"/>
        <end position="114"/>
    </location>
</feature>
<feature type="domain" description="Calcineurin-like phosphoesterase" evidence="2">
    <location>
        <begin position="136"/>
        <end position="327"/>
    </location>
</feature>
<dbReference type="SUPFAM" id="SSF56300">
    <property type="entry name" value="Metallo-dependent phosphatases"/>
    <property type="match status" value="1"/>
</dbReference>
<evidence type="ECO:0000256" key="1">
    <source>
        <dbReference type="SAM" id="SignalP"/>
    </source>
</evidence>
<keyword evidence="1" id="KW-0732">Signal</keyword>
<dbReference type="InterPro" id="IPR051918">
    <property type="entry name" value="STPP_CPPED1"/>
</dbReference>
<gene>
    <name evidence="4" type="ORF">ABEU20_002975</name>
</gene>
<evidence type="ECO:0000259" key="2">
    <source>
        <dbReference type="Pfam" id="PF00149"/>
    </source>
</evidence>
<dbReference type="Proteomes" id="UP001629745">
    <property type="component" value="Unassembled WGS sequence"/>
</dbReference>
<sequence>MRRTTLVIAAVTAALAAPGIAQAGPVWGSAGSLGNEWGSSVGGSDAVPAAPGVTVPGGRYEHPVDLKFTAERGATVRYTLDGTTPTAESQAYVPGRALKITADTNVTAVAFRGEKAGTPASFGYLIRTSEKPIAQVVVMSDVHVGDYEKNTEKYRSFFDTIGSIFPEPDAILSNGDMINDNWDGKGADHKIVSRIFQENLERKGMADTQVLMSYGNHDAYLDDVRAGYPREWFPDTGGGYYESDVNGVRVFTVNTETYNGDTAQRDWLKGRLAELTADPANVAKPILVQGHRPTSGTTMDGQQASNPRLAEDLKAYPQAILFSGHSHLNNNDDRSIHQRDFTSVNDGSMSYIEIDHGYQMVTESGLANRFESPTAQALFVDVYADRTEIGRINMAADKHDIYTGGQWSASWQPPYASAGTLSGSSWTVELKGSTSQQIKDNFRYTSTMRNTVAPEFTTPTPLSLVTGEDGATAVRIAQARDDQMVHHYRVDITNTTTGVKVVSSKVLSDFYFMPRPNSLDIPVPDAAAGTAYEVKVVAVDAYGNASPEVTATFTR</sequence>
<feature type="chain" id="PRO_5045695873" evidence="1">
    <location>
        <begin position="24"/>
        <end position="555"/>
    </location>
</feature>
<dbReference type="PANTHER" id="PTHR43143">
    <property type="entry name" value="METALLOPHOSPHOESTERASE, CALCINEURIN SUPERFAMILY"/>
    <property type="match status" value="1"/>
</dbReference>
<dbReference type="Gene3D" id="3.60.21.10">
    <property type="match status" value="1"/>
</dbReference>
<dbReference type="InterPro" id="IPR059177">
    <property type="entry name" value="GH29D-like_dom"/>
</dbReference>
<dbReference type="PANTHER" id="PTHR43143:SF1">
    <property type="entry name" value="SERINE_THREONINE-PROTEIN PHOSPHATASE CPPED1"/>
    <property type="match status" value="1"/>
</dbReference>
<organism evidence="4 5">
    <name type="scientific">Rhodococcus parequi</name>
    <dbReference type="NCBI Taxonomy" id="3137122"/>
    <lineage>
        <taxon>Bacteria</taxon>
        <taxon>Bacillati</taxon>
        <taxon>Actinomycetota</taxon>
        <taxon>Actinomycetes</taxon>
        <taxon>Mycobacteriales</taxon>
        <taxon>Nocardiaceae</taxon>
        <taxon>Rhodococcus</taxon>
    </lineage>
</organism>
<protein>
    <submittedName>
        <fullName evidence="4">Metallophosphoesterase</fullName>
    </submittedName>
</protein>
<accession>A0ABW9FIA1</accession>
<evidence type="ECO:0000259" key="3">
    <source>
        <dbReference type="Pfam" id="PF13290"/>
    </source>
</evidence>
<feature type="signal peptide" evidence="1">
    <location>
        <begin position="1"/>
        <end position="23"/>
    </location>
</feature>
<dbReference type="Pfam" id="PF13290">
    <property type="entry name" value="CHB_HEX_C_1"/>
    <property type="match status" value="1"/>
</dbReference>
<dbReference type="Pfam" id="PF00149">
    <property type="entry name" value="Metallophos"/>
    <property type="match status" value="1"/>
</dbReference>
<dbReference type="InterPro" id="IPR004843">
    <property type="entry name" value="Calcineurin-like_PHP"/>
</dbReference>
<evidence type="ECO:0000313" key="5">
    <source>
        <dbReference type="Proteomes" id="UP001629745"/>
    </source>
</evidence>
<proteinExistence type="predicted"/>
<name>A0ABW9FIA1_9NOCA</name>
<dbReference type="EMBL" id="JBDLNV010000004">
    <property type="protein sequence ID" value="MFM1724388.1"/>
    <property type="molecule type" value="Genomic_DNA"/>
</dbReference>
<evidence type="ECO:0000313" key="4">
    <source>
        <dbReference type="EMBL" id="MFM1724388.1"/>
    </source>
</evidence>